<dbReference type="AlphaFoldDB" id="A0A9X4MXK1"/>
<keyword evidence="3" id="KW-1185">Reference proteome</keyword>
<dbReference type="InterPro" id="IPR032774">
    <property type="entry name" value="WG_beta_rep"/>
</dbReference>
<dbReference type="EMBL" id="JANCMU010000006">
    <property type="protein sequence ID" value="MDG4946716.1"/>
    <property type="molecule type" value="Genomic_DNA"/>
</dbReference>
<dbReference type="RefSeq" id="WP_304421058.1">
    <property type="nucleotide sequence ID" value="NZ_JANCMU010000006.1"/>
</dbReference>
<dbReference type="Pfam" id="PF14903">
    <property type="entry name" value="WG_beta_rep"/>
    <property type="match status" value="7"/>
</dbReference>
<sequence length="395" mass="44848">MKNLIFSLLIFHVTFVFAQEKTWKGIDEQGQELFEIQAKQVSSFKDGMARVVKLVTMGNKIYSLEGFIDNSGRLIIEPQYDKIKGTGFVNGRAWVKKKGDKYWTLIDKRGNIIPTKNYENVGYIFPFNKSVTAVYENRRMGFIDYNGVEVIPCKYVGASAFEEGLANVAEYDRQNYFGFINEQGEVVIPFKYKQTGTANFMKSGFARVKIGGQSALIDKTGNVVIKTSKGNIQGVSNNWIRLFTGNMLNNWGFMDFNEEFKIKPIYESLSDFDEYGHAVAEKGGLKGLIDTQGNTVLDFKYSAISSRPQEDGYYRAEYPSDYSSSKRRVDYFTTSLKKMENSQVLHIYPAEGGRLIPFSNIDKKHGYLNRNFEIAIPAIYSDSYPFNDGLALVAE</sequence>
<comment type="caution">
    <text evidence="2">The sequence shown here is derived from an EMBL/GenBank/DDBJ whole genome shotgun (WGS) entry which is preliminary data.</text>
</comment>
<keyword evidence="1" id="KW-0732">Signal</keyword>
<gene>
    <name evidence="2" type="ORF">NMK71_09830</name>
</gene>
<protein>
    <submittedName>
        <fullName evidence="2">WG repeat-containing protein</fullName>
    </submittedName>
</protein>
<organism evidence="2 3">
    <name type="scientific">Profundicola chukchiensis</name>
    <dbReference type="NCBI Taxonomy" id="2961959"/>
    <lineage>
        <taxon>Bacteria</taxon>
        <taxon>Pseudomonadati</taxon>
        <taxon>Bacteroidota</taxon>
        <taxon>Flavobacteriia</taxon>
        <taxon>Flavobacteriales</taxon>
        <taxon>Weeksellaceae</taxon>
        <taxon>Profundicola</taxon>
    </lineage>
</organism>
<feature type="chain" id="PRO_5040923512" evidence="1">
    <location>
        <begin position="19"/>
        <end position="395"/>
    </location>
</feature>
<proteinExistence type="predicted"/>
<evidence type="ECO:0000313" key="3">
    <source>
        <dbReference type="Proteomes" id="UP001152599"/>
    </source>
</evidence>
<reference evidence="2" key="1">
    <citation type="submission" date="2022-07" db="EMBL/GenBank/DDBJ databases">
        <title>Description and genome-wide analysis of Profundicola chukchiensis gen. nov., sp. nov., marine bacteria isolated from bottom sediments of the Chukchi Sea.</title>
        <authorList>
            <person name="Romanenko L."/>
            <person name="Otstavnykh N."/>
            <person name="Kurilenko V."/>
            <person name="Eremeev V."/>
            <person name="Velansky P."/>
            <person name="Mikhailov V."/>
            <person name="Isaeva M."/>
        </authorList>
    </citation>
    <scope>NUCLEOTIDE SEQUENCE</scope>
    <source>
        <strain evidence="2">KMM 9713</strain>
    </source>
</reference>
<dbReference type="PANTHER" id="PTHR37841">
    <property type="entry name" value="GLR2918 PROTEIN"/>
    <property type="match status" value="1"/>
</dbReference>
<evidence type="ECO:0000313" key="2">
    <source>
        <dbReference type="EMBL" id="MDG4946716.1"/>
    </source>
</evidence>
<dbReference type="Proteomes" id="UP001152599">
    <property type="component" value="Unassembled WGS sequence"/>
</dbReference>
<feature type="signal peptide" evidence="1">
    <location>
        <begin position="1"/>
        <end position="18"/>
    </location>
</feature>
<evidence type="ECO:0000256" key="1">
    <source>
        <dbReference type="SAM" id="SignalP"/>
    </source>
</evidence>
<accession>A0A9X4MXK1</accession>
<dbReference type="PANTHER" id="PTHR37841:SF1">
    <property type="entry name" value="DUF3298 DOMAIN-CONTAINING PROTEIN"/>
    <property type="match status" value="1"/>
</dbReference>
<name>A0A9X4MXK1_9FLAO</name>